<proteinExistence type="predicted"/>
<feature type="region of interest" description="Disordered" evidence="1">
    <location>
        <begin position="422"/>
        <end position="531"/>
    </location>
</feature>
<evidence type="ECO:0000256" key="1">
    <source>
        <dbReference type="SAM" id="MobiDB-lite"/>
    </source>
</evidence>
<dbReference type="PANTHER" id="PTHR21258:SF46">
    <property type="entry name" value="DOCKING PROTEIN 1"/>
    <property type="match status" value="1"/>
</dbReference>
<dbReference type="GO" id="GO:0043410">
    <property type="term" value="P:positive regulation of MAPK cascade"/>
    <property type="evidence" value="ECO:0007669"/>
    <property type="project" value="TreeGrafter"/>
</dbReference>
<accession>A0AAN8M8D6</accession>
<dbReference type="SMART" id="SM00310">
    <property type="entry name" value="PTBI"/>
    <property type="match status" value="1"/>
</dbReference>
<feature type="compositionally biased region" description="Low complexity" evidence="1">
    <location>
        <begin position="425"/>
        <end position="435"/>
    </location>
</feature>
<dbReference type="InterPro" id="IPR002404">
    <property type="entry name" value="IRS_PTB"/>
</dbReference>
<dbReference type="PROSITE" id="PS51064">
    <property type="entry name" value="IRS_PTB"/>
    <property type="match status" value="1"/>
</dbReference>
<feature type="compositionally biased region" description="Low complexity" evidence="1">
    <location>
        <begin position="343"/>
        <end position="361"/>
    </location>
</feature>
<dbReference type="SMART" id="SM01244">
    <property type="entry name" value="IRS"/>
    <property type="match status" value="1"/>
</dbReference>
<reference evidence="3 4" key="1">
    <citation type="submission" date="2021-04" db="EMBL/GenBank/DDBJ databases">
        <authorList>
            <person name="De Guttry C."/>
            <person name="Zahm M."/>
            <person name="Klopp C."/>
            <person name="Cabau C."/>
            <person name="Louis A."/>
            <person name="Berthelot C."/>
            <person name="Parey E."/>
            <person name="Roest Crollius H."/>
            <person name="Montfort J."/>
            <person name="Robinson-Rechavi M."/>
            <person name="Bucao C."/>
            <person name="Bouchez O."/>
            <person name="Gislard M."/>
            <person name="Lluch J."/>
            <person name="Milhes M."/>
            <person name="Lampietro C."/>
            <person name="Lopez Roques C."/>
            <person name="Donnadieu C."/>
            <person name="Braasch I."/>
            <person name="Desvignes T."/>
            <person name="Postlethwait J."/>
            <person name="Bobe J."/>
            <person name="Wedekind C."/>
            <person name="Guiguen Y."/>
        </authorList>
    </citation>
    <scope>NUCLEOTIDE SEQUENCE [LARGE SCALE GENOMIC DNA]</scope>
    <source>
        <strain evidence="3">Cs_M1</strain>
        <tissue evidence="3">Blood</tissue>
    </source>
</reference>
<evidence type="ECO:0000313" key="4">
    <source>
        <dbReference type="Proteomes" id="UP001356427"/>
    </source>
</evidence>
<gene>
    <name evidence="3" type="ORF">J4Q44_G00039510</name>
</gene>
<dbReference type="Pfam" id="PF02174">
    <property type="entry name" value="IRS"/>
    <property type="match status" value="1"/>
</dbReference>
<feature type="region of interest" description="Disordered" evidence="1">
    <location>
        <begin position="340"/>
        <end position="407"/>
    </location>
</feature>
<dbReference type="EMBL" id="JAGTTL010000003">
    <property type="protein sequence ID" value="KAK6324609.1"/>
    <property type="molecule type" value="Genomic_DNA"/>
</dbReference>
<dbReference type="GO" id="GO:0007265">
    <property type="term" value="P:Ras protein signal transduction"/>
    <property type="evidence" value="ECO:0007669"/>
    <property type="project" value="TreeGrafter"/>
</dbReference>
<comment type="caution">
    <text evidence="3">The sequence shown here is derived from an EMBL/GenBank/DDBJ whole genome shotgun (WGS) entry which is preliminary data.</text>
</comment>
<name>A0AAN8M8D6_9TELE</name>
<dbReference type="Proteomes" id="UP001356427">
    <property type="component" value="Unassembled WGS sequence"/>
</dbReference>
<dbReference type="InterPro" id="IPR011993">
    <property type="entry name" value="PH-like_dom_sf"/>
</dbReference>
<protein>
    <recommendedName>
        <fullName evidence="2">IRS-type PTB domain-containing protein</fullName>
    </recommendedName>
</protein>
<dbReference type="AlphaFoldDB" id="A0AAN8M8D6"/>
<feature type="domain" description="IRS-type PTB" evidence="2">
    <location>
        <begin position="156"/>
        <end position="261"/>
    </location>
</feature>
<dbReference type="InterPro" id="IPR001849">
    <property type="entry name" value="PH_domain"/>
</dbReference>
<dbReference type="GO" id="GO:0007169">
    <property type="term" value="P:cell surface receptor protein tyrosine kinase signaling pathway"/>
    <property type="evidence" value="ECO:0007669"/>
    <property type="project" value="TreeGrafter"/>
</dbReference>
<dbReference type="SUPFAM" id="SSF50729">
    <property type="entry name" value="PH domain-like"/>
    <property type="match status" value="2"/>
</dbReference>
<dbReference type="PANTHER" id="PTHR21258">
    <property type="entry name" value="DOCKING PROTEIN RELATED"/>
    <property type="match status" value="1"/>
</dbReference>
<dbReference type="GO" id="GO:0005737">
    <property type="term" value="C:cytoplasm"/>
    <property type="evidence" value="ECO:0007669"/>
    <property type="project" value="TreeGrafter"/>
</dbReference>
<dbReference type="SMART" id="SM00233">
    <property type="entry name" value="PH"/>
    <property type="match status" value="1"/>
</dbReference>
<evidence type="ECO:0000259" key="2">
    <source>
        <dbReference type="PROSITE" id="PS51064"/>
    </source>
</evidence>
<keyword evidence="4" id="KW-1185">Reference proteome</keyword>
<organism evidence="3 4">
    <name type="scientific">Coregonus suidteri</name>
    <dbReference type="NCBI Taxonomy" id="861788"/>
    <lineage>
        <taxon>Eukaryota</taxon>
        <taxon>Metazoa</taxon>
        <taxon>Chordata</taxon>
        <taxon>Craniata</taxon>
        <taxon>Vertebrata</taxon>
        <taxon>Euteleostomi</taxon>
        <taxon>Actinopterygii</taxon>
        <taxon>Neopterygii</taxon>
        <taxon>Teleostei</taxon>
        <taxon>Protacanthopterygii</taxon>
        <taxon>Salmoniformes</taxon>
        <taxon>Salmonidae</taxon>
        <taxon>Coregoninae</taxon>
        <taxon>Coregonus</taxon>
    </lineage>
</organism>
<dbReference type="Gene3D" id="2.30.29.30">
    <property type="entry name" value="Pleckstrin-homology domain (PH domain)/Phosphotyrosine-binding domain (PTB)"/>
    <property type="match status" value="2"/>
</dbReference>
<dbReference type="InterPro" id="IPR050996">
    <property type="entry name" value="Docking_Protein_DOK"/>
</dbReference>
<sequence length="531" mass="58778">MRRVSWNIMDTHAKAGQVYLQHRNVEKKWKQLWLALYPSSRCGVARLERQEMGGGERAGASVVWKHQDKVKEKRVIRLSEVIRVLRLPPHAEACPKDNMAAFCVETDGRRYVFAADKDDCVEWVERMCDIAFQGRSTGQQPQLQMEDNQIYVSREEVSEFRVGVKQTDAAVRCGLQGEYYWLQVTQEGLVLKEAETRKSLQHWPYQLLRRYGRDKITFSIEAGRRSESGPGTFTFETRQADDIFNLIETAIRQQKASVFVGDDREGDTVVAKRSPNMPRARSPLPTLPDSAAILEGSYSFRPVFSNAIGSEQCVYSQLPNLIGSEECLYSEPADSIKPKAPGLNSYLTPPTSSTLTPSIPLYPRNHHGNRTEPVYADPADILSLIPPRSTPPPPPTSSSCSHHHGNETEPVYSEVYDHVSPLPDQTQQQNQNQGGQEPGKAEPIYSEPCVGTPAKGPNTDPFAHLYSQVCKPGSSSPSSSSSSSSSPSSSLASSSSSSSSSSLTITRTLASRRPTAGRQSPDVIYENMGVI</sequence>
<evidence type="ECO:0000313" key="3">
    <source>
        <dbReference type="EMBL" id="KAK6324609.1"/>
    </source>
</evidence>
<feature type="compositionally biased region" description="Low complexity" evidence="1">
    <location>
        <begin position="474"/>
        <end position="503"/>
    </location>
</feature>